<dbReference type="EMBL" id="CAEZSW010000007">
    <property type="protein sequence ID" value="CAB4547192.1"/>
    <property type="molecule type" value="Genomic_DNA"/>
</dbReference>
<dbReference type="PANTHER" id="PTHR12993">
    <property type="entry name" value="N-ACETYLGLUCOSAMINYL-PHOSPHATIDYLINOSITOL DE-N-ACETYLASE-RELATED"/>
    <property type="match status" value="1"/>
</dbReference>
<evidence type="ECO:0000313" key="1">
    <source>
        <dbReference type="EMBL" id="CAB4547192.1"/>
    </source>
</evidence>
<gene>
    <name evidence="1" type="ORF">UFOPK1508_00143</name>
</gene>
<dbReference type="InterPro" id="IPR024078">
    <property type="entry name" value="LmbE-like_dom_sf"/>
</dbReference>
<proteinExistence type="predicted"/>
<protein>
    <submittedName>
        <fullName evidence="1">Unannotated protein</fullName>
    </submittedName>
</protein>
<accession>A0A6J6C7D6</accession>
<reference evidence="1" key="1">
    <citation type="submission" date="2020-05" db="EMBL/GenBank/DDBJ databases">
        <authorList>
            <person name="Chiriac C."/>
            <person name="Salcher M."/>
            <person name="Ghai R."/>
            <person name="Kavagutti S V."/>
        </authorList>
    </citation>
    <scope>NUCLEOTIDE SEQUENCE</scope>
</reference>
<dbReference type="InterPro" id="IPR003737">
    <property type="entry name" value="GlcNAc_PI_deacetylase-related"/>
</dbReference>
<sequence length="255" mass="28664">MVKAKGFAAVILLPMKPLEDSEIERVLVVTAHPDDCDFGAAGTIALWTAKGIKVSYCICTNGDQGGEDPNVPREDMPKIRQYEQRQAGQAVGVSDITFLNYRDGWLVPTIELRKDIVRQIRISKPDRMIIQSPERNWERLFASHPDHMAAGEAAIQAVYPDSRNPFAFEDLLKDEGLQPWRVKEVWVMSSQNPDHFVDITSTFDKKMKALHSHVSQTAHNENLENMVREWGEKNAVANNLPAGAIAEVFKIVNTN</sequence>
<name>A0A6J6C7D6_9ZZZZ</name>
<dbReference type="Pfam" id="PF02585">
    <property type="entry name" value="PIG-L"/>
    <property type="match status" value="1"/>
</dbReference>
<organism evidence="1">
    <name type="scientific">freshwater metagenome</name>
    <dbReference type="NCBI Taxonomy" id="449393"/>
    <lineage>
        <taxon>unclassified sequences</taxon>
        <taxon>metagenomes</taxon>
        <taxon>ecological metagenomes</taxon>
    </lineage>
</organism>
<dbReference type="AlphaFoldDB" id="A0A6J6C7D6"/>
<dbReference type="SUPFAM" id="SSF102588">
    <property type="entry name" value="LmbE-like"/>
    <property type="match status" value="1"/>
</dbReference>
<dbReference type="GO" id="GO:0016811">
    <property type="term" value="F:hydrolase activity, acting on carbon-nitrogen (but not peptide) bonds, in linear amides"/>
    <property type="evidence" value="ECO:0007669"/>
    <property type="project" value="TreeGrafter"/>
</dbReference>
<dbReference type="PANTHER" id="PTHR12993:SF28">
    <property type="entry name" value="LMBE FAMILY PROTEIN"/>
    <property type="match status" value="1"/>
</dbReference>
<dbReference type="Gene3D" id="3.40.50.10320">
    <property type="entry name" value="LmbE-like"/>
    <property type="match status" value="1"/>
</dbReference>